<feature type="domain" description="Acetyl-CoA dehydrogenase-like C-terminal" evidence="14">
    <location>
        <begin position="476"/>
        <end position="592"/>
    </location>
</feature>
<dbReference type="InterPro" id="IPR036250">
    <property type="entry name" value="AcylCo_DH-like_C"/>
</dbReference>
<dbReference type="OrthoDB" id="9764895at2"/>
<name>A0A1B8QF74_9GAMM</name>
<comment type="cofactor">
    <cofactor evidence="1 10">
        <name>FAD</name>
        <dbReference type="ChEBI" id="CHEBI:57692"/>
    </cofactor>
</comment>
<keyword evidence="3 10" id="KW-0285">Flavoprotein</keyword>
<evidence type="ECO:0000256" key="2">
    <source>
        <dbReference type="ARBA" id="ARBA00009347"/>
    </source>
</evidence>
<feature type="domain" description="Acyl-CoA dehydrogenase/oxidase N-terminal" evidence="13">
    <location>
        <begin position="37"/>
        <end position="159"/>
    </location>
</feature>
<dbReference type="SUPFAM" id="SSF47203">
    <property type="entry name" value="Acyl-CoA dehydrogenase C-terminal domain-like"/>
    <property type="match status" value="1"/>
</dbReference>
<evidence type="ECO:0000313" key="16">
    <source>
        <dbReference type="Proteomes" id="UP000092508"/>
    </source>
</evidence>
<evidence type="ECO:0000256" key="7">
    <source>
        <dbReference type="ARBA" id="ARBA00058683"/>
    </source>
</evidence>
<protein>
    <recommendedName>
        <fullName evidence="9">3-methylmercaptopropionyl-CoA dehydrogenase</fullName>
        <ecNumber evidence="8">1.3.99.41</ecNumber>
    </recommendedName>
</protein>
<dbReference type="Pfam" id="PF12806">
    <property type="entry name" value="Acyl-CoA_dh_C"/>
    <property type="match status" value="1"/>
</dbReference>
<dbReference type="EMBL" id="LZMZ01000005">
    <property type="protein sequence ID" value="OBX80586.1"/>
    <property type="molecule type" value="Genomic_DNA"/>
</dbReference>
<evidence type="ECO:0000256" key="6">
    <source>
        <dbReference type="ARBA" id="ARBA00051388"/>
    </source>
</evidence>
<evidence type="ECO:0000259" key="13">
    <source>
        <dbReference type="Pfam" id="PF02771"/>
    </source>
</evidence>
<comment type="catalytic activity">
    <reaction evidence="6">
        <text>3-(methylsulfanyl)propanoyl-CoA + oxidized [electron-transfer flavoprotein] + H(+) = 3-(methylsulfanyl)acryloyl-CoA + reduced [electron-transfer flavoprotein]</text>
        <dbReference type="Rhea" id="RHEA:52612"/>
        <dbReference type="Rhea" id="RHEA-COMP:10685"/>
        <dbReference type="Rhea" id="RHEA-COMP:10686"/>
        <dbReference type="ChEBI" id="CHEBI:15378"/>
        <dbReference type="ChEBI" id="CHEBI:57692"/>
        <dbReference type="ChEBI" id="CHEBI:58307"/>
        <dbReference type="ChEBI" id="CHEBI:82815"/>
        <dbReference type="ChEBI" id="CHEBI:84994"/>
        <dbReference type="EC" id="1.3.99.41"/>
    </reaction>
    <physiologicalReaction direction="left-to-right" evidence="6">
        <dbReference type="Rhea" id="RHEA:52613"/>
    </physiologicalReaction>
</comment>
<dbReference type="InterPro" id="IPR025878">
    <property type="entry name" value="Acyl-CoA_dh-like_C_dom"/>
</dbReference>
<dbReference type="FunFam" id="2.40.110.10:FF:000031">
    <property type="entry name" value="Acyl-CoA dehydrogenase, putative"/>
    <property type="match status" value="1"/>
</dbReference>
<gene>
    <name evidence="15" type="ORF">A9308_03335</name>
</gene>
<evidence type="ECO:0000259" key="11">
    <source>
        <dbReference type="Pfam" id="PF00441"/>
    </source>
</evidence>
<dbReference type="Gene3D" id="2.40.110.10">
    <property type="entry name" value="Butyryl-CoA Dehydrogenase, subunit A, domain 2"/>
    <property type="match status" value="1"/>
</dbReference>
<dbReference type="PANTHER" id="PTHR42803:SF1">
    <property type="entry name" value="BROAD-SPECIFICITY LINEAR ACYL-COA DEHYDROGENASE FADE5"/>
    <property type="match status" value="1"/>
</dbReference>
<evidence type="ECO:0000256" key="4">
    <source>
        <dbReference type="ARBA" id="ARBA00022827"/>
    </source>
</evidence>
<comment type="caution">
    <text evidence="15">The sequence shown here is derived from an EMBL/GenBank/DDBJ whole genome shotgun (WGS) entry which is preliminary data.</text>
</comment>
<dbReference type="Gene3D" id="1.20.140.10">
    <property type="entry name" value="Butyryl-CoA Dehydrogenase, subunit A, domain 3"/>
    <property type="match status" value="1"/>
</dbReference>
<evidence type="ECO:0000256" key="1">
    <source>
        <dbReference type="ARBA" id="ARBA00001974"/>
    </source>
</evidence>
<sequence>MPIYHAPIDDMRFILNDVFNASEFWQQMPALEHVDSDTVDMILEAMAKFATTTLLPLNRTGDEEGAQYLGDGKVKTPAGFAEAFHEYAEGGWIGLGGDMEYGGQGMPKMVTMLAEEMVFTTNQSFALYPNLSGGAAMCLLNAGSDEQKQTYLEKIYSGEWSGTMCLTEPHAGTDLGIIKTRAVPNDDGSYALTGTKIFITAGEHDLTQNIIHLVLAKTPNAPAGSKGISLFVVPKFLVNADGSLGERNSLACGSIEHKMGIKASATCVMNFDGAKGWMIGEENTGLASMFIMMNYERLTMGLQGIGGTELAYQNAALYANDRVQGRADHGTQDPNKPSDIPVNYADPIVHHADVRRMLLNAKAVSEASRCFAMYVAKQLDIYKFSSDKAAKKAAADRVALLTPVSKAFLTDRALEATIDCQQVFGGHGYIREWGMEQIVRDTRISQIYEGTNGVQSLDLLGRKVAKNGGAFVETYLAEMRDFAQTMQADHAVKQAILTSTDTLADLTQNVLEQIQHKPDAINGCAVDYLAAFGYVSFAYMFGLMVEAAHGKAGEFYTNKAKLADYFVARMLPRLQGHVAMVKAGTDPIMAFDNGYFSQEA</sequence>
<dbReference type="STRING" id="34059.A9308_03335"/>
<dbReference type="Pfam" id="PF00441">
    <property type="entry name" value="Acyl-CoA_dh_1"/>
    <property type="match status" value="1"/>
</dbReference>
<keyword evidence="5 10" id="KW-0560">Oxidoreductase</keyword>
<feature type="domain" description="Acyl-CoA oxidase/dehydrogenase middle" evidence="12">
    <location>
        <begin position="164"/>
        <end position="272"/>
    </location>
</feature>
<evidence type="ECO:0000256" key="10">
    <source>
        <dbReference type="RuleBase" id="RU362125"/>
    </source>
</evidence>
<dbReference type="Proteomes" id="UP000092508">
    <property type="component" value="Unassembled WGS sequence"/>
</dbReference>
<evidence type="ECO:0000256" key="9">
    <source>
        <dbReference type="ARBA" id="ARBA00069043"/>
    </source>
</evidence>
<comment type="similarity">
    <text evidence="2 10">Belongs to the acyl-CoA dehydrogenase family.</text>
</comment>
<comment type="function">
    <text evidence="7">Involved in the assimilation of dimethylsulphoniopropionate (DMSP), an important compound in the fixation of carbon in marine phytoplankton, by mediating the conversion of 3-(methylthio)propanoyl-CoA (MMPA-CoA) to 3-(methylthio)acryloyl-CoA (MTA-CoA).</text>
</comment>
<evidence type="ECO:0000259" key="12">
    <source>
        <dbReference type="Pfam" id="PF02770"/>
    </source>
</evidence>
<keyword evidence="4 10" id="KW-0274">FAD</keyword>
<evidence type="ECO:0000256" key="5">
    <source>
        <dbReference type="ARBA" id="ARBA00023002"/>
    </source>
</evidence>
<dbReference type="InterPro" id="IPR009075">
    <property type="entry name" value="AcylCo_DH/oxidase_C"/>
</dbReference>
<dbReference type="SUPFAM" id="SSF56645">
    <property type="entry name" value="Acyl-CoA dehydrogenase NM domain-like"/>
    <property type="match status" value="1"/>
</dbReference>
<dbReference type="EC" id="1.3.99.41" evidence="8"/>
<dbReference type="InterPro" id="IPR052166">
    <property type="entry name" value="Diverse_Acyl-CoA_DH"/>
</dbReference>
<organism evidence="15 16">
    <name type="scientific">Faucicola atlantae</name>
    <dbReference type="NCBI Taxonomy" id="34059"/>
    <lineage>
        <taxon>Bacteria</taxon>
        <taxon>Pseudomonadati</taxon>
        <taxon>Pseudomonadota</taxon>
        <taxon>Gammaproteobacteria</taxon>
        <taxon>Moraxellales</taxon>
        <taxon>Moraxellaceae</taxon>
        <taxon>Faucicola</taxon>
    </lineage>
</organism>
<reference evidence="15 16" key="1">
    <citation type="submission" date="2016-06" db="EMBL/GenBank/DDBJ databases">
        <title>Draft genome of Moraxella atlantae CCUG 66109.</title>
        <authorList>
            <person name="Salva-Serra F."/>
            <person name="Engstrom-Jakobsson H."/>
            <person name="Thorell K."/>
            <person name="Gonzales-Siles L."/>
            <person name="Karlsson R."/>
            <person name="Boulund F."/>
            <person name="Engstrand L."/>
            <person name="Kristiansson E."/>
            <person name="Moore E."/>
        </authorList>
    </citation>
    <scope>NUCLEOTIDE SEQUENCE [LARGE SCALE GENOMIC DNA]</scope>
    <source>
        <strain evidence="15 16">CCUG 66109</strain>
    </source>
</reference>
<evidence type="ECO:0000256" key="3">
    <source>
        <dbReference type="ARBA" id="ARBA00022630"/>
    </source>
</evidence>
<dbReference type="InterPro" id="IPR046373">
    <property type="entry name" value="Acyl-CoA_Oxase/DH_mid-dom_sf"/>
</dbReference>
<dbReference type="AlphaFoldDB" id="A0A1B8QF74"/>
<accession>A0A1B8QF74</accession>
<evidence type="ECO:0000259" key="14">
    <source>
        <dbReference type="Pfam" id="PF12806"/>
    </source>
</evidence>
<dbReference type="InterPro" id="IPR013786">
    <property type="entry name" value="AcylCoA_DH/ox_N"/>
</dbReference>
<dbReference type="PANTHER" id="PTHR42803">
    <property type="entry name" value="ACYL-COA DEHYDROGENASE"/>
    <property type="match status" value="1"/>
</dbReference>
<dbReference type="GO" id="GO:0016627">
    <property type="term" value="F:oxidoreductase activity, acting on the CH-CH group of donors"/>
    <property type="evidence" value="ECO:0007669"/>
    <property type="project" value="InterPro"/>
</dbReference>
<dbReference type="Gene3D" id="1.10.540.10">
    <property type="entry name" value="Acyl-CoA dehydrogenase/oxidase, N-terminal domain"/>
    <property type="match status" value="1"/>
</dbReference>
<dbReference type="GO" id="GO:0050660">
    <property type="term" value="F:flavin adenine dinucleotide binding"/>
    <property type="evidence" value="ECO:0007669"/>
    <property type="project" value="InterPro"/>
</dbReference>
<dbReference type="Pfam" id="PF02771">
    <property type="entry name" value="Acyl-CoA_dh_N"/>
    <property type="match status" value="1"/>
</dbReference>
<dbReference type="InterPro" id="IPR006091">
    <property type="entry name" value="Acyl-CoA_Oxase/DH_mid-dom"/>
</dbReference>
<proteinExistence type="inferred from homology"/>
<evidence type="ECO:0000313" key="15">
    <source>
        <dbReference type="EMBL" id="OBX80586.1"/>
    </source>
</evidence>
<dbReference type="InterPro" id="IPR009100">
    <property type="entry name" value="AcylCoA_DH/oxidase_NM_dom_sf"/>
</dbReference>
<evidence type="ECO:0000256" key="8">
    <source>
        <dbReference type="ARBA" id="ARBA00066694"/>
    </source>
</evidence>
<feature type="domain" description="Acyl-CoA dehydrogenase/oxidase C-terminal" evidence="11">
    <location>
        <begin position="346"/>
        <end position="457"/>
    </location>
</feature>
<dbReference type="InterPro" id="IPR037069">
    <property type="entry name" value="AcylCoA_DH/ox_N_sf"/>
</dbReference>
<dbReference type="Pfam" id="PF02770">
    <property type="entry name" value="Acyl-CoA_dh_M"/>
    <property type="match status" value="1"/>
</dbReference>
<dbReference type="RefSeq" id="WP_067234804.1">
    <property type="nucleotide sequence ID" value="NZ_LZMZ01000005.1"/>
</dbReference>